<keyword evidence="5 12" id="KW-0813">Transport</keyword>
<dbReference type="InterPro" id="IPR052075">
    <property type="entry name" value="Heme_exporter_D"/>
</dbReference>
<evidence type="ECO:0000256" key="7">
    <source>
        <dbReference type="ARBA" id="ARBA00022519"/>
    </source>
</evidence>
<accession>A0A4R2PBM4</accession>
<evidence type="ECO:0000256" key="11">
    <source>
        <dbReference type="ARBA" id="ARBA00023136"/>
    </source>
</evidence>
<comment type="caution">
    <text evidence="13">The sequence shown here is derived from an EMBL/GenBank/DDBJ whole genome shotgun (WGS) entry which is preliminary data.</text>
</comment>
<dbReference type="OrthoDB" id="9815607at2"/>
<protein>
    <recommendedName>
        <fullName evidence="4 12">Heme exporter protein D</fullName>
    </recommendedName>
</protein>
<comment type="similarity">
    <text evidence="3 12">Belongs to the CcmD/CycX/HelD family.</text>
</comment>
<reference evidence="13 14" key="1">
    <citation type="submission" date="2019-03" db="EMBL/GenBank/DDBJ databases">
        <title>Genomic Encyclopedia of Type Strains, Phase IV (KMG-IV): sequencing the most valuable type-strain genomes for metagenomic binning, comparative biology and taxonomic classification.</title>
        <authorList>
            <person name="Goeker M."/>
        </authorList>
    </citation>
    <scope>NUCLEOTIDE SEQUENCE [LARGE SCALE GENOMIC DNA]</scope>
    <source>
        <strain evidence="13 14">DSM 2132</strain>
    </source>
</reference>
<dbReference type="NCBIfam" id="TIGR03141">
    <property type="entry name" value="cytochro_ccmD"/>
    <property type="match status" value="1"/>
</dbReference>
<evidence type="ECO:0000256" key="3">
    <source>
        <dbReference type="ARBA" id="ARBA00008741"/>
    </source>
</evidence>
<keyword evidence="11 12" id="KW-0472">Membrane</keyword>
<dbReference type="AlphaFoldDB" id="A0A4R2PBM4"/>
<dbReference type="GO" id="GO:0017004">
    <property type="term" value="P:cytochrome complex assembly"/>
    <property type="evidence" value="ECO:0007669"/>
    <property type="project" value="UniProtKB-KW"/>
</dbReference>
<evidence type="ECO:0000256" key="2">
    <source>
        <dbReference type="ARBA" id="ARBA00004377"/>
    </source>
</evidence>
<sequence length="55" mass="6218">MSEFFAMGGYGAYIWPCYGLTLIGMVALAGWSFAKQRRLTREAERLKALGKESRQ</sequence>
<keyword evidence="9 12" id="KW-0201">Cytochrome c-type biogenesis</keyword>
<evidence type="ECO:0000256" key="12">
    <source>
        <dbReference type="RuleBase" id="RU363101"/>
    </source>
</evidence>
<dbReference type="GO" id="GO:1903607">
    <property type="term" value="P:cytochrome c biosynthetic process"/>
    <property type="evidence" value="ECO:0007669"/>
    <property type="project" value="TreeGrafter"/>
</dbReference>
<dbReference type="RefSeq" id="WP_132709010.1">
    <property type="nucleotide sequence ID" value="NZ_JACIGF010000009.1"/>
</dbReference>
<dbReference type="PANTHER" id="PTHR37531">
    <property type="entry name" value="HEME EXPORTER PROTEIN D"/>
    <property type="match status" value="1"/>
</dbReference>
<organism evidence="13 14">
    <name type="scientific">Rhodothalassium salexigens DSM 2132</name>
    <dbReference type="NCBI Taxonomy" id="1188247"/>
    <lineage>
        <taxon>Bacteria</taxon>
        <taxon>Pseudomonadati</taxon>
        <taxon>Pseudomonadota</taxon>
        <taxon>Alphaproteobacteria</taxon>
        <taxon>Rhodothalassiales</taxon>
        <taxon>Rhodothalassiaceae</taxon>
        <taxon>Rhodothalassium</taxon>
    </lineage>
</organism>
<dbReference type="EMBL" id="SLXO01000009">
    <property type="protein sequence ID" value="TCP32520.1"/>
    <property type="molecule type" value="Genomic_DNA"/>
</dbReference>
<keyword evidence="8 12" id="KW-0812">Transmembrane</keyword>
<evidence type="ECO:0000313" key="14">
    <source>
        <dbReference type="Proteomes" id="UP000295399"/>
    </source>
</evidence>
<dbReference type="InterPro" id="IPR007078">
    <property type="entry name" value="Haem_export_protD_CcmD"/>
</dbReference>
<evidence type="ECO:0000256" key="8">
    <source>
        <dbReference type="ARBA" id="ARBA00022692"/>
    </source>
</evidence>
<evidence type="ECO:0000313" key="13">
    <source>
        <dbReference type="EMBL" id="TCP32520.1"/>
    </source>
</evidence>
<feature type="transmembrane region" description="Helical" evidence="12">
    <location>
        <begin position="12"/>
        <end position="34"/>
    </location>
</feature>
<evidence type="ECO:0000256" key="1">
    <source>
        <dbReference type="ARBA" id="ARBA00002442"/>
    </source>
</evidence>
<comment type="subcellular location">
    <subcellularLocation>
        <location evidence="2 12">Cell inner membrane</location>
        <topology evidence="2 12">Single-pass membrane protein</topology>
    </subcellularLocation>
</comment>
<evidence type="ECO:0000256" key="9">
    <source>
        <dbReference type="ARBA" id="ARBA00022748"/>
    </source>
</evidence>
<evidence type="ECO:0000256" key="5">
    <source>
        <dbReference type="ARBA" id="ARBA00022448"/>
    </source>
</evidence>
<proteinExistence type="inferred from homology"/>
<dbReference type="InParanoid" id="A0A4R2PBM4"/>
<evidence type="ECO:0000256" key="4">
    <source>
        <dbReference type="ARBA" id="ARBA00016461"/>
    </source>
</evidence>
<keyword evidence="14" id="KW-1185">Reference proteome</keyword>
<comment type="function">
    <text evidence="1 12">Required for the export of heme to the periplasm for the biogenesis of c-type cytochromes.</text>
</comment>
<dbReference type="PANTHER" id="PTHR37531:SF1">
    <property type="entry name" value="HEME EXPORTER PROTEIN D"/>
    <property type="match status" value="1"/>
</dbReference>
<gene>
    <name evidence="13" type="ORF">EV659_10912</name>
</gene>
<keyword evidence="7 12" id="KW-0997">Cell inner membrane</keyword>
<dbReference type="GO" id="GO:0005886">
    <property type="term" value="C:plasma membrane"/>
    <property type="evidence" value="ECO:0007669"/>
    <property type="project" value="UniProtKB-SubCell"/>
</dbReference>
<name>A0A4R2PBM4_RHOSA</name>
<dbReference type="GO" id="GO:0015886">
    <property type="term" value="P:heme transport"/>
    <property type="evidence" value="ECO:0007669"/>
    <property type="project" value="InterPro"/>
</dbReference>
<keyword evidence="10 12" id="KW-1133">Transmembrane helix</keyword>
<dbReference type="Pfam" id="PF04995">
    <property type="entry name" value="CcmD"/>
    <property type="match status" value="1"/>
</dbReference>
<evidence type="ECO:0000256" key="10">
    <source>
        <dbReference type="ARBA" id="ARBA00022989"/>
    </source>
</evidence>
<evidence type="ECO:0000256" key="6">
    <source>
        <dbReference type="ARBA" id="ARBA00022475"/>
    </source>
</evidence>
<keyword evidence="6 12" id="KW-1003">Cell membrane</keyword>
<dbReference type="Proteomes" id="UP000295399">
    <property type="component" value="Unassembled WGS sequence"/>
</dbReference>